<dbReference type="AlphaFoldDB" id="A0A9W4WWL1"/>
<evidence type="ECO:0000256" key="1">
    <source>
        <dbReference type="SAM" id="Coils"/>
    </source>
</evidence>
<keyword evidence="1" id="KW-0175">Coiled coil</keyword>
<accession>A0A9W4WWL1</accession>
<organism evidence="2 3">
    <name type="scientific">Funneliformis geosporum</name>
    <dbReference type="NCBI Taxonomy" id="1117311"/>
    <lineage>
        <taxon>Eukaryota</taxon>
        <taxon>Fungi</taxon>
        <taxon>Fungi incertae sedis</taxon>
        <taxon>Mucoromycota</taxon>
        <taxon>Glomeromycotina</taxon>
        <taxon>Glomeromycetes</taxon>
        <taxon>Glomerales</taxon>
        <taxon>Glomeraceae</taxon>
        <taxon>Funneliformis</taxon>
    </lineage>
</organism>
<comment type="caution">
    <text evidence="2">The sequence shown here is derived from an EMBL/GenBank/DDBJ whole genome shotgun (WGS) entry which is preliminary data.</text>
</comment>
<gene>
    <name evidence="2" type="ORF">FWILDA_LOCUS14914</name>
</gene>
<proteinExistence type="predicted"/>
<keyword evidence="3" id="KW-1185">Reference proteome</keyword>
<dbReference type="EMBL" id="CAMKVN010007113">
    <property type="protein sequence ID" value="CAI2191116.1"/>
    <property type="molecule type" value="Genomic_DNA"/>
</dbReference>
<sequence length="130" mass="14990">MTLKEKLALLKTEFTNLKTKITTKLTHKEQVITEKNTKLQESNRKVEEITKENSENEKVLTQLLKEFKELGESIPEQIVANRLKHVRNFLKVKEDGTTERVGNIETQVSPNLSYNIFGRTFSASEMVVLL</sequence>
<reference evidence="2" key="1">
    <citation type="submission" date="2022-08" db="EMBL/GenBank/DDBJ databases">
        <authorList>
            <person name="Kallberg Y."/>
            <person name="Tangrot J."/>
            <person name="Rosling A."/>
        </authorList>
    </citation>
    <scope>NUCLEOTIDE SEQUENCE</scope>
    <source>
        <strain evidence="2">Wild A</strain>
    </source>
</reference>
<protein>
    <submittedName>
        <fullName evidence="2">9819_t:CDS:1</fullName>
    </submittedName>
</protein>
<dbReference type="Proteomes" id="UP001153678">
    <property type="component" value="Unassembled WGS sequence"/>
</dbReference>
<evidence type="ECO:0000313" key="3">
    <source>
        <dbReference type="Proteomes" id="UP001153678"/>
    </source>
</evidence>
<feature type="coiled-coil region" evidence="1">
    <location>
        <begin position="32"/>
        <end position="66"/>
    </location>
</feature>
<evidence type="ECO:0000313" key="2">
    <source>
        <dbReference type="EMBL" id="CAI2191116.1"/>
    </source>
</evidence>
<name>A0A9W4WWL1_9GLOM</name>